<dbReference type="Gene3D" id="3.40.50.720">
    <property type="entry name" value="NAD(P)-binding Rossmann-like Domain"/>
    <property type="match status" value="1"/>
</dbReference>
<dbReference type="InterPro" id="IPR046346">
    <property type="entry name" value="Aminoacid_DH-like_N_sf"/>
</dbReference>
<accession>A0ABS4JUH9</accession>
<dbReference type="PANTHER" id="PTHR11606:SF13">
    <property type="entry name" value="GLUTAMATE DEHYDROGENASE 1, MITOCHONDRIAL"/>
    <property type="match status" value="1"/>
</dbReference>
<dbReference type="SMART" id="SM00839">
    <property type="entry name" value="ELFV_dehydrog"/>
    <property type="match status" value="1"/>
</dbReference>
<organism evidence="7 8">
    <name type="scientific">Symbiobacterium terraclitae</name>
    <dbReference type="NCBI Taxonomy" id="557451"/>
    <lineage>
        <taxon>Bacteria</taxon>
        <taxon>Bacillati</taxon>
        <taxon>Bacillota</taxon>
        <taxon>Clostridia</taxon>
        <taxon>Eubacteriales</taxon>
        <taxon>Symbiobacteriaceae</taxon>
        <taxon>Symbiobacterium</taxon>
    </lineage>
</organism>
<dbReference type="EMBL" id="JAGGLG010000024">
    <property type="protein sequence ID" value="MBP2019196.1"/>
    <property type="molecule type" value="Genomic_DNA"/>
</dbReference>
<dbReference type="InterPro" id="IPR014362">
    <property type="entry name" value="Glu_DH"/>
</dbReference>
<keyword evidence="8" id="KW-1185">Reference proteome</keyword>
<dbReference type="InterPro" id="IPR033922">
    <property type="entry name" value="NAD_bind_Glu_DH"/>
</dbReference>
<dbReference type="GO" id="GO:0004352">
    <property type="term" value="F:glutamate dehydrogenase (NAD+) activity"/>
    <property type="evidence" value="ECO:0007669"/>
    <property type="project" value="UniProtKB-EC"/>
</dbReference>
<dbReference type="CDD" id="cd01076">
    <property type="entry name" value="NAD_bind_1_Glu_DH"/>
    <property type="match status" value="1"/>
</dbReference>
<feature type="domain" description="Glutamate/phenylalanine/leucine/valine/L-tryptophan dehydrogenase C-terminal" evidence="6">
    <location>
        <begin position="183"/>
        <end position="413"/>
    </location>
</feature>
<comment type="similarity">
    <text evidence="1 4 5">Belongs to the Glu/Leu/Phe/Val dehydrogenases family.</text>
</comment>
<proteinExistence type="inferred from homology"/>
<dbReference type="RefSeq" id="WP_280953721.1">
    <property type="nucleotide sequence ID" value="NZ_JAGGLG010000024.1"/>
</dbReference>
<dbReference type="PRINTS" id="PR00082">
    <property type="entry name" value="GLFDHDRGNASE"/>
</dbReference>
<dbReference type="SUPFAM" id="SSF51735">
    <property type="entry name" value="NAD(P)-binding Rossmann-fold domains"/>
    <property type="match status" value="1"/>
</dbReference>
<evidence type="ECO:0000256" key="4">
    <source>
        <dbReference type="PIRNR" id="PIRNR000185"/>
    </source>
</evidence>
<evidence type="ECO:0000256" key="5">
    <source>
        <dbReference type="RuleBase" id="RU004417"/>
    </source>
</evidence>
<dbReference type="Pfam" id="PF00208">
    <property type="entry name" value="ELFV_dehydrog"/>
    <property type="match status" value="1"/>
</dbReference>
<evidence type="ECO:0000313" key="8">
    <source>
        <dbReference type="Proteomes" id="UP001519289"/>
    </source>
</evidence>
<gene>
    <name evidence="7" type="ORF">J2Z79_002621</name>
</gene>
<reference evidence="7 8" key="1">
    <citation type="submission" date="2021-03" db="EMBL/GenBank/DDBJ databases">
        <title>Genomic Encyclopedia of Type Strains, Phase IV (KMG-IV): sequencing the most valuable type-strain genomes for metagenomic binning, comparative biology and taxonomic classification.</title>
        <authorList>
            <person name="Goeker M."/>
        </authorList>
    </citation>
    <scope>NUCLEOTIDE SEQUENCE [LARGE SCALE GENOMIC DNA]</scope>
    <source>
        <strain evidence="7 8">DSM 27138</strain>
    </source>
</reference>
<dbReference type="InterPro" id="IPR006096">
    <property type="entry name" value="Glu/Leu/Phe/Val/Trp_DH_C"/>
</dbReference>
<dbReference type="Proteomes" id="UP001519289">
    <property type="component" value="Unassembled WGS sequence"/>
</dbReference>
<evidence type="ECO:0000256" key="1">
    <source>
        <dbReference type="ARBA" id="ARBA00006382"/>
    </source>
</evidence>
<evidence type="ECO:0000313" key="7">
    <source>
        <dbReference type="EMBL" id="MBP2019196.1"/>
    </source>
</evidence>
<dbReference type="InterPro" id="IPR033524">
    <property type="entry name" value="Glu/Leu/Phe/Val_DH_AS"/>
</dbReference>
<keyword evidence="3 4" id="KW-0560">Oxidoreductase</keyword>
<name>A0ABS4JUH9_9FIRM</name>
<protein>
    <recommendedName>
        <fullName evidence="2 4">Glutamate dehydrogenase</fullName>
    </recommendedName>
</protein>
<evidence type="ECO:0000259" key="6">
    <source>
        <dbReference type="SMART" id="SM00839"/>
    </source>
</evidence>
<evidence type="ECO:0000256" key="3">
    <source>
        <dbReference type="ARBA" id="ARBA00023002"/>
    </source>
</evidence>
<dbReference type="Pfam" id="PF02812">
    <property type="entry name" value="ELFV_dehydrog_N"/>
    <property type="match status" value="1"/>
</dbReference>
<dbReference type="PANTHER" id="PTHR11606">
    <property type="entry name" value="GLUTAMATE DEHYDROGENASE"/>
    <property type="match status" value="1"/>
</dbReference>
<evidence type="ECO:0000256" key="2">
    <source>
        <dbReference type="ARBA" id="ARBA00012896"/>
    </source>
</evidence>
<dbReference type="InterPro" id="IPR006095">
    <property type="entry name" value="Glu/Leu/Phe/Val/Trp_DH"/>
</dbReference>
<dbReference type="PROSITE" id="PS00074">
    <property type="entry name" value="GLFV_DEHYDROGENASE"/>
    <property type="match status" value="1"/>
</dbReference>
<dbReference type="InterPro" id="IPR006097">
    <property type="entry name" value="Glu/Leu/Phe/Val/Trp_DH_dimer"/>
</dbReference>
<comment type="caution">
    <text evidence="7">The sequence shown here is derived from an EMBL/GenBank/DDBJ whole genome shotgun (WGS) entry which is preliminary data.</text>
</comment>
<dbReference type="PIRSF" id="PIRSF000185">
    <property type="entry name" value="Glu_DH"/>
    <property type="match status" value="1"/>
</dbReference>
<dbReference type="InterPro" id="IPR036291">
    <property type="entry name" value="NAD(P)-bd_dom_sf"/>
</dbReference>
<dbReference type="Gene3D" id="3.40.50.10860">
    <property type="entry name" value="Leucine Dehydrogenase, chain A, domain 1"/>
    <property type="match status" value="1"/>
</dbReference>
<dbReference type="SUPFAM" id="SSF53223">
    <property type="entry name" value="Aminoacid dehydrogenase-like, N-terminal domain"/>
    <property type="match status" value="1"/>
</dbReference>
<sequence length="429" mass="46240">MGGAQNPFLIAQQQVRNAVVALGESEELYDLLKAPAHFVEVQIPVRMDDGTLRVFTGYRSQHLTTLGPAKGGIRFHPAVTADEVKALSMWMTFKTSVVGLPYGGGKGGVIVDPRRLSRGELERLARGYVREIWPFIGPDKDIPAPDVNTNAQIMAWMVDEYEKIVGCSCPAVFTGKPLALGGSLGRNEATGRGTVIAVREAMNYLGLPLKGARVAIQGFGNAGQFAGLLLEEYGAVVVAVSDSRGGILCPAGVPVADLIAYKQATGSVVGYPGSRETDQAGVLTADCDILIPAALENQIDAEVARHIRARVVAEAANGPTTPDGDLVLAQRNIFVIPDILANAGGVTVSYFEWVQNRNQLYWTEEEVNARLEQKMVESFRQVVATAERHGAYSRTAAYMYAIHRIAEGLRVRGLLHTPARHLRRIAAGQ</sequence>